<evidence type="ECO:0000313" key="2">
    <source>
        <dbReference type="EMBL" id="OIW34224.1"/>
    </source>
</evidence>
<evidence type="ECO:0000256" key="1">
    <source>
        <dbReference type="SAM" id="MobiDB-lite"/>
    </source>
</evidence>
<name>A0A1J7JVZ4_9PEZI</name>
<dbReference type="EMBL" id="KV875094">
    <property type="protein sequence ID" value="OIW34224.1"/>
    <property type="molecule type" value="Genomic_DNA"/>
</dbReference>
<gene>
    <name evidence="2" type="ORF">CONLIGDRAFT_697161</name>
</gene>
<feature type="region of interest" description="Disordered" evidence="1">
    <location>
        <begin position="82"/>
        <end position="101"/>
    </location>
</feature>
<organism evidence="2 3">
    <name type="scientific">Coniochaeta ligniaria NRRL 30616</name>
    <dbReference type="NCBI Taxonomy" id="1408157"/>
    <lineage>
        <taxon>Eukaryota</taxon>
        <taxon>Fungi</taxon>
        <taxon>Dikarya</taxon>
        <taxon>Ascomycota</taxon>
        <taxon>Pezizomycotina</taxon>
        <taxon>Sordariomycetes</taxon>
        <taxon>Sordariomycetidae</taxon>
        <taxon>Coniochaetales</taxon>
        <taxon>Coniochaetaceae</taxon>
        <taxon>Coniochaeta</taxon>
    </lineage>
</organism>
<dbReference type="AlphaFoldDB" id="A0A1J7JVZ4"/>
<accession>A0A1J7JVZ4</accession>
<dbReference type="OrthoDB" id="10630211at2759"/>
<proteinExistence type="predicted"/>
<sequence>MRSPAFKKVVEQVSWHNDEEMAGVICFAWNMAKIHGAAQPGTRKFLQQIQDMILTHCDPPNPRRKPMPAVRHRAHLLDRHVLAGSDGKERRRQRRDKPGEFPSALNLAHMHHLKQVGNVRLCKNWQEKRDELTPLWNLRTPTPTPPWVRFPPNAIEARVPEDQAYATKSWHF</sequence>
<keyword evidence="3" id="KW-1185">Reference proteome</keyword>
<protein>
    <submittedName>
        <fullName evidence="2">Uncharacterized protein</fullName>
    </submittedName>
</protein>
<reference evidence="2 3" key="1">
    <citation type="submission" date="2016-10" db="EMBL/GenBank/DDBJ databases">
        <title>Draft genome sequence of Coniochaeta ligniaria NRRL30616, a lignocellulolytic fungus for bioabatement of inhibitors in plant biomass hydrolysates.</title>
        <authorList>
            <consortium name="DOE Joint Genome Institute"/>
            <person name="Jimenez D.J."/>
            <person name="Hector R.E."/>
            <person name="Riley R."/>
            <person name="Sun H."/>
            <person name="Grigoriev I.V."/>
            <person name="Van Elsas J.D."/>
            <person name="Nichols N.N."/>
        </authorList>
    </citation>
    <scope>NUCLEOTIDE SEQUENCE [LARGE SCALE GENOMIC DNA]</scope>
    <source>
        <strain evidence="2 3">NRRL 30616</strain>
    </source>
</reference>
<dbReference type="InParanoid" id="A0A1J7JVZ4"/>
<dbReference type="Proteomes" id="UP000182658">
    <property type="component" value="Unassembled WGS sequence"/>
</dbReference>
<evidence type="ECO:0000313" key="3">
    <source>
        <dbReference type="Proteomes" id="UP000182658"/>
    </source>
</evidence>